<keyword evidence="4" id="KW-1185">Reference proteome</keyword>
<organism evidence="3 4">
    <name type="scientific">Marinagarivorans cellulosilyticus</name>
    <dbReference type="NCBI Taxonomy" id="2721545"/>
    <lineage>
        <taxon>Bacteria</taxon>
        <taxon>Pseudomonadati</taxon>
        <taxon>Pseudomonadota</taxon>
        <taxon>Gammaproteobacteria</taxon>
        <taxon>Cellvibrionales</taxon>
        <taxon>Cellvibrionaceae</taxon>
        <taxon>Marinagarivorans</taxon>
    </lineage>
</organism>
<reference evidence="3 4" key="1">
    <citation type="journal article" date="2022" name="IScience">
        <title>An ultrasensitive nanofiber-based assay for enzymatic hydrolysis and deep-sea microbial degradation of cellulose.</title>
        <authorList>
            <person name="Tsudome M."/>
            <person name="Tachioka M."/>
            <person name="Miyazaki M."/>
            <person name="Uchimura K."/>
            <person name="Tsuda M."/>
            <person name="Takaki Y."/>
            <person name="Deguchi S."/>
        </authorList>
    </citation>
    <scope>NUCLEOTIDE SEQUENCE [LARGE SCALE GENOMIC DNA]</scope>
    <source>
        <strain evidence="3 4">GE09</strain>
    </source>
</reference>
<dbReference type="PANTHER" id="PTHR47572">
    <property type="entry name" value="LIPOPROTEIN-RELATED"/>
    <property type="match status" value="1"/>
</dbReference>
<dbReference type="PANTHER" id="PTHR47572:SF4">
    <property type="entry name" value="LACTONASE DRP35"/>
    <property type="match status" value="1"/>
</dbReference>
<evidence type="ECO:0000256" key="2">
    <source>
        <dbReference type="SAM" id="SignalP"/>
    </source>
</evidence>
<dbReference type="AlphaFoldDB" id="A0AAN1WLB3"/>
<keyword evidence="2" id="KW-0732">Signal</keyword>
<dbReference type="InterPro" id="IPR011042">
    <property type="entry name" value="6-blade_b-propeller_TolB-like"/>
</dbReference>
<evidence type="ECO:0000313" key="3">
    <source>
        <dbReference type="EMBL" id="BCD99700.1"/>
    </source>
</evidence>
<protein>
    <recommendedName>
        <fullName evidence="5">SMP-30/Gluconolactonase/LRE-like region domain-containing protein</fullName>
    </recommendedName>
</protein>
<dbReference type="RefSeq" id="WP_236984962.1">
    <property type="nucleotide sequence ID" value="NZ_AP023086.1"/>
</dbReference>
<dbReference type="KEGG" id="marq:MARGE09_P3902"/>
<feature type="chain" id="PRO_5042960210" description="SMP-30/Gluconolactonase/LRE-like region domain-containing protein" evidence="2">
    <location>
        <begin position="27"/>
        <end position="710"/>
    </location>
</feature>
<evidence type="ECO:0000313" key="4">
    <source>
        <dbReference type="Proteomes" id="UP001320119"/>
    </source>
</evidence>
<proteinExistence type="predicted"/>
<name>A0AAN1WLB3_9GAMM</name>
<dbReference type="SUPFAM" id="SSF101898">
    <property type="entry name" value="NHL repeat"/>
    <property type="match status" value="1"/>
</dbReference>
<evidence type="ECO:0000256" key="1">
    <source>
        <dbReference type="SAM" id="MobiDB-lite"/>
    </source>
</evidence>
<gene>
    <name evidence="3" type="ORF">MARGE09_P3902</name>
</gene>
<dbReference type="Gene3D" id="2.120.10.30">
    <property type="entry name" value="TolB, C-terminal domain"/>
    <property type="match status" value="2"/>
</dbReference>
<dbReference type="InterPro" id="IPR051262">
    <property type="entry name" value="SMP-30/CGR1_Lactonase"/>
</dbReference>
<dbReference type="Proteomes" id="UP001320119">
    <property type="component" value="Chromosome"/>
</dbReference>
<feature type="signal peptide" evidence="2">
    <location>
        <begin position="1"/>
        <end position="26"/>
    </location>
</feature>
<sequence length="710" mass="75779">MIFRQASIYLLSTAVLLISGCGSSNSTTPTQTTTDTLSASSRSSLSNSSEPDETQDLIGTRYEAEFSDLLGSSSFAIDKMASASKIAIVDAGENNGIEINNVPTSKSIRISYTSNSIGEISIAINDIKIKELAIGESITPTILETNITIGLNDKVTVSNMGTEPIGIDYVEFYPQDVALSYWRKTENLGDTGQPRADHIIISPSGDIVSSGGLNYLYQTGAEQTAIDLDSSEGIVGFAYNPTGDLYVADFVGNQIIKYSNTGDTHVLISNIANPAGLAINSLGEIYISQFNDSSHASIVKYSEDSGMQQVVTTKTETNGVIGLTFDQHDNLYAGSWNTGIIYKIDNQDTLSTIGRIPSVVNNGINQLAYASDYVYVTAGSPRRIYRTNTINDEIEEIIPSLLELPSGSLDNLGGAIAITTDSKKLYVAKNNGEYISLSPSDEKYSYVSTLNNVGRAVDGMGVTPAGDILLGGNTLTRLSLSGEQMSESLGGYSGLGMDFDSNDNLFIANWGDRSIYKKSTNGTVENWVSNANYPNSVTITDDGYYVAMCGINFTGNNVVKYDKDGNQLKSIVINESTNSCIAGITHDSNGAVYVSNWNRGTITKIVNDEPSTLTTLTNSAGTTSNTNHIVFHGGFIYAPSSNFNQIFKIDGSGNFEVFAGTPSNISTDGKLADADFTGVMNIAVSNNGDAIYTAESNGDVKVISSYKLPL</sequence>
<dbReference type="EMBL" id="AP023086">
    <property type="protein sequence ID" value="BCD99700.1"/>
    <property type="molecule type" value="Genomic_DNA"/>
</dbReference>
<dbReference type="PROSITE" id="PS51257">
    <property type="entry name" value="PROKAR_LIPOPROTEIN"/>
    <property type="match status" value="1"/>
</dbReference>
<feature type="compositionally biased region" description="Low complexity" evidence="1">
    <location>
        <begin position="25"/>
        <end position="49"/>
    </location>
</feature>
<accession>A0AAN1WLB3</accession>
<feature type="region of interest" description="Disordered" evidence="1">
    <location>
        <begin position="25"/>
        <end position="55"/>
    </location>
</feature>
<evidence type="ECO:0008006" key="5">
    <source>
        <dbReference type="Google" id="ProtNLM"/>
    </source>
</evidence>
<dbReference type="SUPFAM" id="SSF63829">
    <property type="entry name" value="Calcium-dependent phosphotriesterase"/>
    <property type="match status" value="1"/>
</dbReference>